<feature type="compositionally biased region" description="Polar residues" evidence="7">
    <location>
        <begin position="2210"/>
        <end position="2219"/>
    </location>
</feature>
<gene>
    <name evidence="9" type="primary">pls_2</name>
    <name evidence="9" type="ORF">NCTC13830_02567</name>
</gene>
<feature type="compositionally biased region" description="Low complexity" evidence="7">
    <location>
        <begin position="126"/>
        <end position="135"/>
    </location>
</feature>
<evidence type="ECO:0000256" key="2">
    <source>
        <dbReference type="ARBA" id="ARBA00022512"/>
    </source>
</evidence>
<name>A0A380G2B1_9STAP</name>
<evidence type="ECO:0000256" key="5">
    <source>
        <dbReference type="ARBA" id="ARBA00022737"/>
    </source>
</evidence>
<accession>A0A380G2B1</accession>
<dbReference type="InterPro" id="IPR027579">
    <property type="entry name" value="SSSPR51_Rpt"/>
</dbReference>
<evidence type="ECO:0000313" key="10">
    <source>
        <dbReference type="Proteomes" id="UP000254047"/>
    </source>
</evidence>
<keyword evidence="4" id="KW-0732">Signal</keyword>
<organism evidence="9 10">
    <name type="scientific">Staphylococcus petrasii</name>
    <dbReference type="NCBI Taxonomy" id="1276936"/>
    <lineage>
        <taxon>Bacteria</taxon>
        <taxon>Bacillati</taxon>
        <taxon>Bacillota</taxon>
        <taxon>Bacilli</taxon>
        <taxon>Bacillales</taxon>
        <taxon>Staphylococcaceae</taxon>
        <taxon>Staphylococcus</taxon>
    </lineage>
</organism>
<keyword evidence="3" id="KW-0964">Secreted</keyword>
<comment type="subcellular location">
    <subcellularLocation>
        <location evidence="1">Secreted</location>
        <location evidence="1">Cell wall</location>
        <topology evidence="1">Peptidoglycan-anchor</topology>
    </subcellularLocation>
</comment>
<dbReference type="Proteomes" id="UP000254047">
    <property type="component" value="Unassembled WGS sequence"/>
</dbReference>
<dbReference type="RefSeq" id="WP_115359139.1">
    <property type="nucleotide sequence ID" value="NZ_UHDO01000001.1"/>
</dbReference>
<feature type="region of interest" description="Disordered" evidence="7">
    <location>
        <begin position="52"/>
        <end position="194"/>
    </location>
</feature>
<keyword evidence="6" id="KW-0572">Peptidoglycan-anchor</keyword>
<dbReference type="Gene3D" id="3.10.20.320">
    <property type="entry name" value="Putative peptidoglycan bound protein (lpxtg motif)"/>
    <property type="match status" value="2"/>
</dbReference>
<evidence type="ECO:0000256" key="1">
    <source>
        <dbReference type="ARBA" id="ARBA00004168"/>
    </source>
</evidence>
<dbReference type="InterPro" id="IPR005877">
    <property type="entry name" value="YSIRK_signal_dom"/>
</dbReference>
<dbReference type="PROSITE" id="PS50847">
    <property type="entry name" value="GRAM_POS_ANCHORING"/>
    <property type="match status" value="1"/>
</dbReference>
<feature type="compositionally biased region" description="Basic and acidic residues" evidence="7">
    <location>
        <begin position="52"/>
        <end position="65"/>
    </location>
</feature>
<dbReference type="EMBL" id="UHDO01000001">
    <property type="protein sequence ID" value="SUM45155.1"/>
    <property type="molecule type" value="Genomic_DNA"/>
</dbReference>
<dbReference type="Pfam" id="PF04650">
    <property type="entry name" value="YSIRK_signal"/>
    <property type="match status" value="1"/>
</dbReference>
<evidence type="ECO:0000313" key="9">
    <source>
        <dbReference type="EMBL" id="SUM45155.1"/>
    </source>
</evidence>
<proteinExistence type="predicted"/>
<keyword evidence="5" id="KW-0677">Repeat</keyword>
<evidence type="ECO:0000259" key="8">
    <source>
        <dbReference type="PROSITE" id="PS50847"/>
    </source>
</evidence>
<protein>
    <submittedName>
        <fullName evidence="9">von Willebrand factor A</fullName>
    </submittedName>
</protein>
<dbReference type="NCBIfam" id="TIGR04308">
    <property type="entry name" value="repeat_SSSPR51"/>
    <property type="match status" value="13"/>
</dbReference>
<reference evidence="9 10" key="1">
    <citation type="submission" date="2018-06" db="EMBL/GenBank/DDBJ databases">
        <authorList>
            <consortium name="Pathogen Informatics"/>
            <person name="Doyle S."/>
        </authorList>
    </citation>
    <scope>NUCLEOTIDE SEQUENCE [LARGE SCALE GENOMIC DNA]</scope>
    <source>
        <strain evidence="9 10">NCTC13830</strain>
    </source>
</reference>
<feature type="compositionally biased region" description="Polar residues" evidence="7">
    <location>
        <begin position="172"/>
        <end position="188"/>
    </location>
</feature>
<feature type="compositionally biased region" description="Basic and acidic residues" evidence="7">
    <location>
        <begin position="161"/>
        <end position="170"/>
    </location>
</feature>
<dbReference type="NCBIfam" id="TIGR01167">
    <property type="entry name" value="LPXTG_anchor"/>
    <property type="match status" value="1"/>
</dbReference>
<sequence>MNRNNNKNRHFQPNIQNKYSIRKFSVGIASILVGSFLVFGVNNEAHAAEVKGDIKASDKQNKEEQNQTSSTNLTSPQVQPNQNDNLKKTNSEDNTSNNPNVENIETNNNLKAGPSQTNEQKDTDNNNHSLTNNNTQKVDNAQQVTQKDVDNGTNVSQNKKSVSENSHDNVDNLLNNNTSSKPVKTTSPVIKKRTKRDVSDDSLAGDFVFSGTSSHDKNYNISSDLINNRREMNTSFSFTGSGHGAINDGKLVYEAPKKFIISAPTFSNSEYVTRKTDLSDTDTWRYQFDLRPIAGTSAGQININQIVGGMIWTGPGEGDVVTTTMKMYQGDNLVATKQTNATFDHVKGGIYVDRGQTPPNSIWKLAPKTPANTTPTIGMLKEDGTVSDKSDNYRYQVPIPSDKWFLENRDDAITPRYYSRYTDFTYNIQNVPSWLELDPEAKSNQFWTQDASGIHMHLNEGQILPYMGYYPVLKLKKDALTPDVLQQFKDNGFIKTNMNWQTVGRLPNGQDYIQNVPDPEGIKFRMINEAGKATSDVYFNTLRTLDASRLFTKSDHTHEQFRITKMVNNRDQSNKYVPTYMHSIQMPTGQDGDYFTTFTLPPEKINYNNGSANKDGSKGIALKSPFVLYGVNSDGSTTKLAQWTELNNSNKTYHFGENKYSHLVLQTPIIRDTVSPDSEVLKEIYGWSADVTYAVDDHRWDTAAKDDNVQRMQNGLIVDQVPQNSLPTASSVPTRSLSGHLLNGNYSYIHTKEAFPHTLTQTVVRNTNASSGNLLNYNDKANVVIKANTKEYMKYLSEEASNNTSDIVNDKLDNIKNVYLSLSVPDGTALGNARLWSNNELIRTSNGWTDGYYETTSTNVLKKRPVIEPVKVVTNYKNSGRTLYIYKAPEGYDWNKSEKNAITSRSSLSQDTAEMTFDIYNRGTLPVGTYSIRYATIWDKNSEMVRPTTAQSLDNNQLELSDVITEDLSANEKYVSVIDIPFKIALAKEFASTLTIGKTSSNSFDKSQVDVNLGDSVNLQTSTVNFTNSDGVLKEIVVTIPKDNVKTNLTALVPDTDKYRVVYTTDSDVQNGTYTSNPTDLTKVTAVKYVFDTPLVLKKGDSFQTNVRVTVPEDAPILTKSHSQIFTRGVDNSWLAGNKVELETEDNRGTLVVNYTDENGNVIQSPTTSQGPKNTEYNASVPQLINNQNRHYKFVRVDNQFEPILGQYIKAETKTVHLIYTEVFEGNVIADFKTADGEVLSPQVTVANREIEGTNYTATAATIPNRVSYEENENGRVKKTISYRLVATPENESGTVVGKQTIEVHYVYEPVVTYEQVPNDPPQVEIPVLEVTRYVDTEGNELKDTEEGTLPPPGIIGDKWQYTKRMTQEDGITTYVYERIQTEIPNDPPQVEIPVLEVTRYVDTEGNELKDTEEGTLPPPGIIGDKWQYTKQMTQENGITTYVYERIQTEIPNDPPQVEIPVLEVTRYVDTEGNELKDTEEGTLPPPGIIGDKWQYTKQMTQEDGITTYVYERIQTEIPNDPPQVEIPVLEVTRYVDTEGNELKDTEEGTLPPLGIIGDKWQYTKQMTQEDGITTYVYERIQTEIPNDPPQVEIPVLEVTRYVDPEGNELKDTEEGTLPPPGIIGDRWQYTGKVTSEDGITTYVYERIQTEIPNDPPQVEIPVLEVTRYVDTEGNELKDTEEGTLPPPGIIGDKWQYTGKVTTEDGITTYVYERIQTEIPNNPPQVEIPVLEVTRYVDPEGNELKDTEEGTLPPPGIIGDKWQYTGKVTSEDGITTYVYERIQTEIPNNPPQVEIPVLEVTKYVDPEGNELKDTEEGILPPPGIIGDKWQYTGKVTSEDGITTYVYERIQTEIPNNPPQVEIPVLEVTKYVDPEGNELKDTEEGILPPPGIIGDKWQYTGKVTSEDGITTYVYDRIQTEIPNDPPQVEIPVLEVTRYVDPEGNELKDTEEGTLLPPSVIGDKWQYTGKVTTKDGITTYVYDRIQTEIPNDPPQVEIPILEVTSYVDIDGNEVKVPEKGTLPPPGIIGDKWQYTGKVTTKDGITTYVYEKIQTQIPNDPPQVEIPELEITTYIDTDGNVVKDPEKGIVPPPSVIGDKWQYTGKVITKDGITTYVYEKIQSKIPNHAPQVDIPELQITRYIDKNGHEITTVEKGKKPPYLLIDGGWRYTGIVIENNGITTYVYEKVKDETSHEPKKVHTFTKEKEKQPLKPHTTQKPKTALSTEVKPHKVELPKTGETNTNPSALASILLAIGSLFVFRRKKEDVKKNQH</sequence>
<evidence type="ECO:0000256" key="4">
    <source>
        <dbReference type="ARBA" id="ARBA00022729"/>
    </source>
</evidence>
<keyword evidence="2" id="KW-0134">Cell wall</keyword>
<dbReference type="InterPro" id="IPR019931">
    <property type="entry name" value="LPXTG_anchor"/>
</dbReference>
<evidence type="ECO:0000256" key="7">
    <source>
        <dbReference type="SAM" id="MobiDB-lite"/>
    </source>
</evidence>
<feature type="region of interest" description="Disordered" evidence="7">
    <location>
        <begin position="2190"/>
        <end position="2219"/>
    </location>
</feature>
<dbReference type="Pfam" id="PF00746">
    <property type="entry name" value="Gram_pos_anchor"/>
    <property type="match status" value="1"/>
</dbReference>
<feature type="compositionally biased region" description="Polar residues" evidence="7">
    <location>
        <begin position="66"/>
        <end position="84"/>
    </location>
</feature>
<feature type="compositionally biased region" description="Polar residues" evidence="7">
    <location>
        <begin position="136"/>
        <end position="160"/>
    </location>
</feature>
<dbReference type="NCBIfam" id="TIGR01168">
    <property type="entry name" value="YSIRK_signal"/>
    <property type="match status" value="1"/>
</dbReference>
<feature type="compositionally biased region" description="Basic and acidic residues" evidence="7">
    <location>
        <begin position="2190"/>
        <end position="2206"/>
    </location>
</feature>
<feature type="domain" description="Gram-positive cocci surface proteins LPxTG" evidence="8">
    <location>
        <begin position="2230"/>
        <end position="2267"/>
    </location>
</feature>
<dbReference type="Pfam" id="PF06458">
    <property type="entry name" value="MucBP"/>
    <property type="match status" value="5"/>
</dbReference>
<dbReference type="Pfam" id="PF18877">
    <property type="entry name" value="SSSPR-51"/>
    <property type="match status" value="7"/>
</dbReference>
<evidence type="ECO:0000256" key="6">
    <source>
        <dbReference type="ARBA" id="ARBA00023088"/>
    </source>
</evidence>
<feature type="compositionally biased region" description="Low complexity" evidence="7">
    <location>
        <begin position="97"/>
        <end position="109"/>
    </location>
</feature>
<dbReference type="InterPro" id="IPR009459">
    <property type="entry name" value="MucBP_dom"/>
</dbReference>
<evidence type="ECO:0000256" key="3">
    <source>
        <dbReference type="ARBA" id="ARBA00022525"/>
    </source>
</evidence>